<evidence type="ECO:0000313" key="1">
    <source>
        <dbReference type="EMBL" id="AVU76717.1"/>
    </source>
</evidence>
<reference evidence="1 2" key="1">
    <citation type="journal article" date="2018" name="Front. Microbiol.">
        <title>Pseudomonas rhizophila S211, a New Plant Growth-Promoting Rhizobacterium with Potential in Pesticide-Bioremediation.</title>
        <authorList>
            <person name="Hassen W."/>
            <person name="Neifar M."/>
            <person name="Cherif H."/>
            <person name="Najjari A."/>
            <person name="Chouchane H."/>
            <person name="Driouich R.C."/>
            <person name="Salah A."/>
            <person name="Naili F."/>
            <person name="Mosbah A."/>
            <person name="Souissi Y."/>
            <person name="Raddadi N."/>
            <person name="Ouzari H.I."/>
            <person name="Fava F."/>
            <person name="Cherif A."/>
        </authorList>
    </citation>
    <scope>NUCLEOTIDE SEQUENCE [LARGE SCALE GENOMIC DNA]</scope>
    <source>
        <strain evidence="1 2">S211</strain>
    </source>
</reference>
<protein>
    <submittedName>
        <fullName evidence="1">Type III secretion protein</fullName>
    </submittedName>
</protein>
<dbReference type="Proteomes" id="UP000241936">
    <property type="component" value="Chromosome"/>
</dbReference>
<dbReference type="RefSeq" id="WP_107322392.1">
    <property type="nucleotide sequence ID" value="NZ_CP024081.1"/>
</dbReference>
<proteinExistence type="predicted"/>
<dbReference type="EMBL" id="CP024081">
    <property type="protein sequence ID" value="AVU76717.1"/>
    <property type="molecule type" value="Genomic_DNA"/>
</dbReference>
<evidence type="ECO:0000313" key="2">
    <source>
        <dbReference type="Proteomes" id="UP000241936"/>
    </source>
</evidence>
<accession>A0ABM6UGK5</accession>
<name>A0ABM6UGK5_9PSED</name>
<sequence length="142" mass="15282">MEFSEFSARLNLWLDEPSAAHLDCWVDDANVQLARVEGGIRCSIDVLDPFDASAPDRLMGILGQGGASVACRCPGALGTDPQSQCLVLLHWMPPPSSVEALLGVLQTLANQRAAMLSLMHKTLFDSSTAESRLATTNWRTGV</sequence>
<keyword evidence="2" id="KW-1185">Reference proteome</keyword>
<gene>
    <name evidence="1" type="ORF">CRX69_16510</name>
</gene>
<organism evidence="1 2">
    <name type="scientific">Pseudomonas rhizophila</name>
    <dbReference type="NCBI Taxonomy" id="2045200"/>
    <lineage>
        <taxon>Bacteria</taxon>
        <taxon>Pseudomonadati</taxon>
        <taxon>Pseudomonadota</taxon>
        <taxon>Gammaproteobacteria</taxon>
        <taxon>Pseudomonadales</taxon>
        <taxon>Pseudomonadaceae</taxon>
        <taxon>Pseudomonas</taxon>
    </lineage>
</organism>